<organism evidence="3 4">
    <name type="scientific">Effrenium voratum</name>
    <dbReference type="NCBI Taxonomy" id="2562239"/>
    <lineage>
        <taxon>Eukaryota</taxon>
        <taxon>Sar</taxon>
        <taxon>Alveolata</taxon>
        <taxon>Dinophyceae</taxon>
        <taxon>Suessiales</taxon>
        <taxon>Symbiodiniaceae</taxon>
        <taxon>Effrenium</taxon>
    </lineage>
</organism>
<feature type="region of interest" description="Disordered" evidence="1">
    <location>
        <begin position="657"/>
        <end position="689"/>
    </location>
</feature>
<sequence>MADVPLWLGAAAGWLAPGWSALFNAASSAFAFTASLPATCRQSVAHALLACSGEAPVYFTTGFGPLSAWGWACVGGAAGLLLGVALGIFAAHGWRHRVLQARRLATSPLEEQGFCSDAQAAMEAAAAVLESFRWLAPGWSALFNAASSAFAFTASLPATCRQSVAHALLACSGEAPVYFTTGFGPLSLAWGWACVGGAAGLLLGVALGIFAAHGWRHRVLQARRLATLPLEEQGFCSDAQAAMEAAAAVLESFRLGGAQEVRTIARGAGCSSETLLCQLLRQALAGAAAAQTLAGPAPAGQLLPAQPPDVGGARLPSCAAAEGTLLLGASSRDGAAAVRLLTAGCRAGAACWGWGLGAAAALFARRVRAHCGPWAGCRVGEAKNPGPGEADQLVTQRAFAAAALSRAGISVPGPAGPMGWRTPSLWSDASGDVPALGGGAGPAMSLPLATVSVPSSEAATLLDETPRVDEPEGPIGGEAAPGQPGAVTPGYAPASPPRSFSPPRPASWWTRGPPSGAVSTRGNSWLYVPLLHAAAGTLARTAFEEWTQQTTWPGWLPMVQHLQEAAPADVDAVRLVLRGLGAHQAAERLPDTTSRAVSLPLAAIASSLVEADGYFHAAVQETLVEAFAGQEAAAQLLRSADAFRLVSATRPELHPSVEATPELEPGEGSLPTRRVQQGRRRGARGGARNQVDVAEAAMQRGLDALNDIDLAAVL</sequence>
<name>A0AA36MLJ8_9DINO</name>
<keyword evidence="4" id="KW-1185">Reference proteome</keyword>
<evidence type="ECO:0000256" key="2">
    <source>
        <dbReference type="SAM" id="Phobius"/>
    </source>
</evidence>
<keyword evidence="2" id="KW-0812">Transmembrane</keyword>
<feature type="compositionally biased region" description="Low complexity" evidence="1">
    <location>
        <begin position="477"/>
        <end position="486"/>
    </location>
</feature>
<evidence type="ECO:0000313" key="3">
    <source>
        <dbReference type="EMBL" id="CAJ1377039.1"/>
    </source>
</evidence>
<evidence type="ECO:0000256" key="1">
    <source>
        <dbReference type="SAM" id="MobiDB-lite"/>
    </source>
</evidence>
<keyword evidence="2" id="KW-1133">Transmembrane helix</keyword>
<protein>
    <submittedName>
        <fullName evidence="3">Uncharacterized protein</fullName>
    </submittedName>
</protein>
<dbReference type="EMBL" id="CAUJNA010000440">
    <property type="protein sequence ID" value="CAJ1377039.1"/>
    <property type="molecule type" value="Genomic_DNA"/>
</dbReference>
<feature type="compositionally biased region" description="Pro residues" evidence="1">
    <location>
        <begin position="494"/>
        <end position="505"/>
    </location>
</feature>
<feature type="region of interest" description="Disordered" evidence="1">
    <location>
        <begin position="459"/>
        <end position="515"/>
    </location>
</feature>
<dbReference type="AlphaFoldDB" id="A0AA36MLJ8"/>
<dbReference type="Proteomes" id="UP001178507">
    <property type="component" value="Unassembled WGS sequence"/>
</dbReference>
<proteinExistence type="predicted"/>
<accession>A0AA36MLJ8</accession>
<feature type="transmembrane region" description="Helical" evidence="2">
    <location>
        <begin position="189"/>
        <end position="215"/>
    </location>
</feature>
<keyword evidence="2" id="KW-0472">Membrane</keyword>
<feature type="non-terminal residue" evidence="3">
    <location>
        <position position="1"/>
    </location>
</feature>
<evidence type="ECO:0000313" key="4">
    <source>
        <dbReference type="Proteomes" id="UP001178507"/>
    </source>
</evidence>
<gene>
    <name evidence="3" type="ORF">EVOR1521_LOCUS5951</name>
</gene>
<feature type="transmembrane region" description="Helical" evidence="2">
    <location>
        <begin position="68"/>
        <end position="94"/>
    </location>
</feature>
<reference evidence="3" key="1">
    <citation type="submission" date="2023-08" db="EMBL/GenBank/DDBJ databases">
        <authorList>
            <person name="Chen Y."/>
            <person name="Shah S."/>
            <person name="Dougan E. K."/>
            <person name="Thang M."/>
            <person name="Chan C."/>
        </authorList>
    </citation>
    <scope>NUCLEOTIDE SEQUENCE</scope>
</reference>
<comment type="caution">
    <text evidence="3">The sequence shown here is derived from an EMBL/GenBank/DDBJ whole genome shotgun (WGS) entry which is preliminary data.</text>
</comment>